<proteinExistence type="predicted"/>
<reference evidence="3 4" key="1">
    <citation type="journal article" date="2013" name="BMC Genomics">
        <title>Reconstruction of the lipid metabolism for the microalga Monoraphidium neglectum from its genome sequence reveals characteristics suitable for biofuel production.</title>
        <authorList>
            <person name="Bogen C."/>
            <person name="Al-Dilaimi A."/>
            <person name="Albersmeier A."/>
            <person name="Wichmann J."/>
            <person name="Grundmann M."/>
            <person name="Rupp O."/>
            <person name="Lauersen K.J."/>
            <person name="Blifernez-Klassen O."/>
            <person name="Kalinowski J."/>
            <person name="Goesmann A."/>
            <person name="Mussgnug J.H."/>
            <person name="Kruse O."/>
        </authorList>
    </citation>
    <scope>NUCLEOTIDE SEQUENCE [LARGE SCALE GENOMIC DNA]</scope>
    <source>
        <strain evidence="3 4">SAG 48.87</strain>
    </source>
</reference>
<dbReference type="Proteomes" id="UP000054498">
    <property type="component" value="Unassembled WGS sequence"/>
</dbReference>
<name>A0A0D2MUC4_9CHLO</name>
<gene>
    <name evidence="3" type="ORF">MNEG_3852</name>
</gene>
<dbReference type="InterPro" id="IPR003697">
    <property type="entry name" value="Maf-like"/>
</dbReference>
<feature type="region of interest" description="Disordered" evidence="2">
    <location>
        <begin position="55"/>
        <end position="85"/>
    </location>
</feature>
<evidence type="ECO:0000313" key="3">
    <source>
        <dbReference type="EMBL" id="KIZ04112.1"/>
    </source>
</evidence>
<keyword evidence="1" id="KW-0378">Hydrolase</keyword>
<dbReference type="EMBL" id="KK100724">
    <property type="protein sequence ID" value="KIZ04112.1"/>
    <property type="molecule type" value="Genomic_DNA"/>
</dbReference>
<dbReference type="STRING" id="145388.A0A0D2MUC4"/>
<organism evidence="3 4">
    <name type="scientific">Monoraphidium neglectum</name>
    <dbReference type="NCBI Taxonomy" id="145388"/>
    <lineage>
        <taxon>Eukaryota</taxon>
        <taxon>Viridiplantae</taxon>
        <taxon>Chlorophyta</taxon>
        <taxon>core chlorophytes</taxon>
        <taxon>Chlorophyceae</taxon>
        <taxon>CS clade</taxon>
        <taxon>Sphaeropleales</taxon>
        <taxon>Selenastraceae</taxon>
        <taxon>Monoraphidium</taxon>
    </lineage>
</organism>
<dbReference type="PIRSF" id="PIRSF006305">
    <property type="entry name" value="Maf"/>
    <property type="match status" value="1"/>
</dbReference>
<evidence type="ECO:0000256" key="2">
    <source>
        <dbReference type="SAM" id="MobiDB-lite"/>
    </source>
</evidence>
<evidence type="ECO:0000313" key="4">
    <source>
        <dbReference type="Proteomes" id="UP000054498"/>
    </source>
</evidence>
<dbReference type="GeneID" id="25736730"/>
<evidence type="ECO:0000256" key="1">
    <source>
        <dbReference type="ARBA" id="ARBA00022801"/>
    </source>
</evidence>
<protein>
    <submittedName>
        <fullName evidence="3">Septum formation protein</fullName>
    </submittedName>
</protein>
<dbReference type="RefSeq" id="XP_013903131.1">
    <property type="nucleotide sequence ID" value="XM_014047677.1"/>
</dbReference>
<feature type="compositionally biased region" description="Low complexity" evidence="2">
    <location>
        <begin position="66"/>
        <end position="77"/>
    </location>
</feature>
<dbReference type="PANTHER" id="PTHR43213">
    <property type="entry name" value="BIFUNCTIONAL DTTP/UTP PYROPHOSPHATASE/METHYLTRANSFERASE PROTEIN-RELATED"/>
    <property type="match status" value="1"/>
</dbReference>
<keyword evidence="4" id="KW-1185">Reference proteome</keyword>
<dbReference type="InterPro" id="IPR029001">
    <property type="entry name" value="ITPase-like_fam"/>
</dbReference>
<sequence length="237" mass="23921">MDQLAQAFGFSYDVRKADIDEKAIRHDEPAQLVMALAHAKADAILTLLRSEAAAAGPGDRPGAGAGASADDSVAEASTSGGGGAAAAGGAAARPSFLITCDQVVVHEGLILEKPEDADQARAFIRGYARSPAQTVGSVLCTRLGGGSAGGGGGGDVRIGTVENCTILMDPLPEEAAEKLIEEGEVLWCAGGLMVEHPLVRPHVRGIEGGGEDSVMGLGREAVMRVLVEAAEAGADAP</sequence>
<dbReference type="SUPFAM" id="SSF52972">
    <property type="entry name" value="ITPase-like"/>
    <property type="match status" value="1"/>
</dbReference>
<dbReference type="OrthoDB" id="10267058at2759"/>
<dbReference type="Pfam" id="PF02545">
    <property type="entry name" value="Maf"/>
    <property type="match status" value="1"/>
</dbReference>
<dbReference type="GO" id="GO:0047429">
    <property type="term" value="F:nucleoside triphosphate diphosphatase activity"/>
    <property type="evidence" value="ECO:0007669"/>
    <property type="project" value="InterPro"/>
</dbReference>
<dbReference type="PANTHER" id="PTHR43213:SF4">
    <property type="entry name" value="7-METHYL-GTP PYROPHOSPHATASE"/>
    <property type="match status" value="1"/>
</dbReference>
<dbReference type="KEGG" id="mng:MNEG_3852"/>
<accession>A0A0D2MUC4</accession>
<dbReference type="AlphaFoldDB" id="A0A0D2MUC4"/>
<dbReference type="Gene3D" id="3.90.950.10">
    <property type="match status" value="1"/>
</dbReference>